<evidence type="ECO:0000256" key="3">
    <source>
        <dbReference type="ARBA" id="ARBA00011245"/>
    </source>
</evidence>
<dbReference type="GO" id="GO:0046872">
    <property type="term" value="F:metal ion binding"/>
    <property type="evidence" value="ECO:0007669"/>
    <property type="project" value="UniProtKB-KW"/>
</dbReference>
<evidence type="ECO:0000256" key="12">
    <source>
        <dbReference type="PIRSR" id="PIRSR004682-4"/>
    </source>
</evidence>
<dbReference type="Proteomes" id="UP000003711">
    <property type="component" value="Unassembled WGS sequence"/>
</dbReference>
<proteinExistence type="inferred from homology"/>
<feature type="binding site" evidence="12">
    <location>
        <position position="17"/>
    </location>
    <ligand>
        <name>Mg(2+)</name>
        <dbReference type="ChEBI" id="CHEBI:18420"/>
    </ligand>
</feature>
<feature type="active site" description="Nucleophile" evidence="10">
    <location>
        <position position="17"/>
    </location>
</feature>
<dbReference type="EMBL" id="ACCH01000065">
    <property type="protein sequence ID" value="EEF91628.1"/>
    <property type="molecule type" value="Genomic_DNA"/>
</dbReference>
<dbReference type="GO" id="GO:0005975">
    <property type="term" value="P:carbohydrate metabolic process"/>
    <property type="evidence" value="ECO:0007669"/>
    <property type="project" value="InterPro"/>
</dbReference>
<reference evidence="13 14" key="1">
    <citation type="submission" date="2008-12" db="EMBL/GenBank/DDBJ databases">
        <authorList>
            <person name="Fulton L."/>
            <person name="Clifton S."/>
            <person name="Fulton B."/>
            <person name="Xu J."/>
            <person name="Minx P."/>
            <person name="Pepin K.H."/>
            <person name="Johnson M."/>
            <person name="Bhonagiri V."/>
            <person name="Nash W.E."/>
            <person name="Mardis E.R."/>
            <person name="Wilson R.K."/>
        </authorList>
    </citation>
    <scope>NUCLEOTIDE SEQUENCE [LARGE SCALE GENOMIC DNA]</scope>
    <source>
        <strain evidence="13 14">DSM 14838</strain>
    </source>
</reference>
<evidence type="ECO:0000256" key="4">
    <source>
        <dbReference type="ARBA" id="ARBA00022490"/>
    </source>
</evidence>
<dbReference type="InterPro" id="IPR023214">
    <property type="entry name" value="HAD_sf"/>
</dbReference>
<dbReference type="NCBIfam" id="TIGR01662">
    <property type="entry name" value="HAD-SF-IIIA"/>
    <property type="match status" value="1"/>
</dbReference>
<evidence type="ECO:0000256" key="7">
    <source>
        <dbReference type="ARBA" id="ARBA00023277"/>
    </source>
</evidence>
<dbReference type="SUPFAM" id="SSF56784">
    <property type="entry name" value="HAD-like"/>
    <property type="match status" value="1"/>
</dbReference>
<dbReference type="InterPro" id="IPR006543">
    <property type="entry name" value="Histidinol-phos"/>
</dbReference>
<dbReference type="InterPro" id="IPR036412">
    <property type="entry name" value="HAD-like_sf"/>
</dbReference>
<dbReference type="GO" id="GO:0016791">
    <property type="term" value="F:phosphatase activity"/>
    <property type="evidence" value="ECO:0007669"/>
    <property type="project" value="InterPro"/>
</dbReference>
<evidence type="ECO:0000256" key="1">
    <source>
        <dbReference type="ARBA" id="ARBA00001946"/>
    </source>
</evidence>
<evidence type="ECO:0000256" key="8">
    <source>
        <dbReference type="ARBA" id="ARBA00031828"/>
    </source>
</evidence>
<keyword evidence="4 9" id="KW-0963">Cytoplasm</keyword>
<keyword evidence="12" id="KW-0460">Magnesium</keyword>
<evidence type="ECO:0000256" key="11">
    <source>
        <dbReference type="PIRSR" id="PIRSR004682-3"/>
    </source>
</evidence>
<dbReference type="AlphaFoldDB" id="E2N8R9"/>
<dbReference type="InterPro" id="IPR013954">
    <property type="entry name" value="PNK3P"/>
</dbReference>
<dbReference type="PANTHER" id="PTHR42891:SF1">
    <property type="entry name" value="D-GLYCERO-BETA-D-MANNO-HEPTOSE-1,7-BISPHOSPHATE 7-PHOSPHATASE"/>
    <property type="match status" value="1"/>
</dbReference>
<dbReference type="GO" id="GO:0005737">
    <property type="term" value="C:cytoplasm"/>
    <property type="evidence" value="ECO:0007669"/>
    <property type="project" value="UniProtKB-SubCell"/>
</dbReference>
<organism evidence="13 14">
    <name type="scientific">Bacteroides cellulosilyticus DSM 14838</name>
    <dbReference type="NCBI Taxonomy" id="537012"/>
    <lineage>
        <taxon>Bacteria</taxon>
        <taxon>Pseudomonadati</taxon>
        <taxon>Bacteroidota</taxon>
        <taxon>Bacteroidia</taxon>
        <taxon>Bacteroidales</taxon>
        <taxon>Bacteroidaceae</taxon>
        <taxon>Bacteroides</taxon>
    </lineage>
</organism>
<feature type="binding site" evidence="12">
    <location>
        <position position="137"/>
    </location>
    <ligand>
        <name>Mg(2+)</name>
        <dbReference type="ChEBI" id="CHEBI:18420"/>
    </ligand>
</feature>
<reference evidence="13 14" key="2">
    <citation type="submission" date="2009-01" db="EMBL/GenBank/DDBJ databases">
        <title>Draft genome sequence of Bacteroides cellulosilyticus (DSM 14838).</title>
        <authorList>
            <person name="Sudarsanam P."/>
            <person name="Ley R."/>
            <person name="Guruge J."/>
            <person name="Turnbaugh P.J."/>
            <person name="Mahowald M."/>
            <person name="Liep D."/>
            <person name="Gordon J."/>
        </authorList>
    </citation>
    <scope>NUCLEOTIDE SEQUENCE [LARGE SCALE GENOMIC DNA]</scope>
    <source>
        <strain evidence="13 14">DSM 14838</strain>
    </source>
</reference>
<dbReference type="PANTHER" id="PTHR42891">
    <property type="entry name" value="D-GLYCERO-BETA-D-MANNO-HEPTOSE-1,7-BISPHOSPHATE 7-PHOSPHATASE"/>
    <property type="match status" value="1"/>
</dbReference>
<comment type="subcellular location">
    <subcellularLocation>
        <location evidence="2 9">Cytoplasm</location>
    </subcellularLocation>
</comment>
<keyword evidence="5 12" id="KW-0479">Metal-binding</keyword>
<feature type="binding site" evidence="12">
    <location>
        <position position="19"/>
    </location>
    <ligand>
        <name>Mg(2+)</name>
        <dbReference type="ChEBI" id="CHEBI:18420"/>
    </ligand>
</feature>
<evidence type="ECO:0000313" key="14">
    <source>
        <dbReference type="Proteomes" id="UP000003711"/>
    </source>
</evidence>
<feature type="active site" description="Proton donor" evidence="10">
    <location>
        <position position="19"/>
    </location>
</feature>
<dbReference type="InterPro" id="IPR004446">
    <property type="entry name" value="Heptose_bisP_phosphatase"/>
</dbReference>
<protein>
    <recommendedName>
        <fullName evidence="8 9">D,D-heptose 1,7-bisphosphate phosphatase</fullName>
        <ecNumber evidence="9">3.1.3.-</ecNumber>
    </recommendedName>
</protein>
<evidence type="ECO:0000256" key="6">
    <source>
        <dbReference type="ARBA" id="ARBA00022801"/>
    </source>
</evidence>
<keyword evidence="6 9" id="KW-0378">Hydrolase</keyword>
<keyword evidence="7 9" id="KW-0119">Carbohydrate metabolism</keyword>
<dbReference type="HOGENOM" id="CLU_085077_1_1_10"/>
<evidence type="ECO:0000256" key="2">
    <source>
        <dbReference type="ARBA" id="ARBA00004496"/>
    </source>
</evidence>
<dbReference type="Gene3D" id="3.40.50.1000">
    <property type="entry name" value="HAD superfamily/HAD-like"/>
    <property type="match status" value="1"/>
</dbReference>
<keyword evidence="12" id="KW-0862">Zinc</keyword>
<evidence type="ECO:0000256" key="5">
    <source>
        <dbReference type="ARBA" id="ARBA00022723"/>
    </source>
</evidence>
<comment type="subunit">
    <text evidence="3">Monomer.</text>
</comment>
<sequence length="157" mass="18037">MNLLDIDVSGYDTLLLDRDGVINKLRPGDYVKCWEEFEFLPGVFEALVKWNMQFRYIIIVTNQRGIGKGVMTDEDLSNIHDRMVEEIERQGGRVDKIYYCTALTEADINRKPGIGMFLQILKDYPNIKKENCLMIGDSDTDMMFARNCGIDGVKVVQ</sequence>
<dbReference type="InterPro" id="IPR006549">
    <property type="entry name" value="HAD-SF_hydro_IIIA"/>
</dbReference>
<comment type="cofactor">
    <cofactor evidence="12">
        <name>Zn(2+)</name>
        <dbReference type="ChEBI" id="CHEBI:29105"/>
    </cofactor>
</comment>
<dbReference type="Pfam" id="PF08645">
    <property type="entry name" value="PNK3P"/>
    <property type="match status" value="1"/>
</dbReference>
<feature type="binding site" evidence="12">
    <location>
        <position position="100"/>
    </location>
    <ligand>
        <name>Zn(2+)</name>
        <dbReference type="ChEBI" id="CHEBI:29105"/>
    </ligand>
</feature>
<feature type="site" description="Contributes to substrate recognition" evidence="11">
    <location>
        <position position="110"/>
    </location>
</feature>
<dbReference type="EC" id="3.1.3.-" evidence="9"/>
<comment type="cofactor">
    <cofactor evidence="1 12">
        <name>Mg(2+)</name>
        <dbReference type="ChEBI" id="CHEBI:18420"/>
    </cofactor>
</comment>
<dbReference type="NCBIfam" id="TIGR01656">
    <property type="entry name" value="Histidinol-ppas"/>
    <property type="match status" value="1"/>
</dbReference>
<feature type="site" description="Stabilizes the phosphoryl group" evidence="11">
    <location>
        <position position="61"/>
    </location>
</feature>
<feature type="site" description="Stabilizes the phosphoryl group" evidence="11">
    <location>
        <position position="111"/>
    </location>
</feature>
<name>E2N8R9_9BACE</name>
<accession>E2N8R9</accession>
<gene>
    <name evidence="13" type="ORF">BACCELL_00664</name>
</gene>
<evidence type="ECO:0000256" key="9">
    <source>
        <dbReference type="PIRNR" id="PIRNR004682"/>
    </source>
</evidence>
<comment type="caution">
    <text evidence="13">The sequence shown here is derived from an EMBL/GenBank/DDBJ whole genome shotgun (WGS) entry which is preliminary data.</text>
</comment>
<evidence type="ECO:0000256" key="10">
    <source>
        <dbReference type="PIRSR" id="PIRSR004682-1"/>
    </source>
</evidence>
<evidence type="ECO:0000313" key="13">
    <source>
        <dbReference type="EMBL" id="EEF91628.1"/>
    </source>
</evidence>
<dbReference type="RefSeq" id="WP_007210053.1">
    <property type="nucleotide sequence ID" value="NZ_EQ973489.1"/>
</dbReference>
<comment type="similarity">
    <text evidence="9">Belongs to the gmhB family.</text>
</comment>
<dbReference type="PIRSF" id="PIRSF004682">
    <property type="entry name" value="GmhB"/>
    <property type="match status" value="1"/>
</dbReference>